<dbReference type="GO" id="GO:0008233">
    <property type="term" value="F:peptidase activity"/>
    <property type="evidence" value="ECO:0007669"/>
    <property type="project" value="UniProtKB-KW"/>
</dbReference>
<keyword evidence="3" id="KW-1185">Reference proteome</keyword>
<proteinExistence type="predicted"/>
<sequence>MTAMVSPLQSFNVTFHRTVTNVGFANSTYKATTFTKSEVKIIVEPEVLSFTSVNEKSSFVVHFTGGQGILPTNYSRRPHHWYGLMAVIVFHLDLATILRYPPRSRRDLVISGEIERKSKAPMRSEDCCRLLGSN</sequence>
<evidence type="ECO:0000313" key="2">
    <source>
        <dbReference type="EMBL" id="KAK7826150.1"/>
    </source>
</evidence>
<dbReference type="EMBL" id="PKMF04000554">
    <property type="protein sequence ID" value="KAK7826150.1"/>
    <property type="molecule type" value="Genomic_DNA"/>
</dbReference>
<dbReference type="Pfam" id="PF17766">
    <property type="entry name" value="fn3_6"/>
    <property type="match status" value="1"/>
</dbReference>
<gene>
    <name evidence="2" type="primary">SBT4.3_5</name>
    <name evidence="2" type="ORF">CFP56_032415</name>
</gene>
<evidence type="ECO:0000313" key="3">
    <source>
        <dbReference type="Proteomes" id="UP000237347"/>
    </source>
</evidence>
<reference evidence="2 3" key="1">
    <citation type="journal article" date="2018" name="Sci. Data">
        <title>The draft genome sequence of cork oak.</title>
        <authorList>
            <person name="Ramos A.M."/>
            <person name="Usie A."/>
            <person name="Barbosa P."/>
            <person name="Barros P.M."/>
            <person name="Capote T."/>
            <person name="Chaves I."/>
            <person name="Simoes F."/>
            <person name="Abreu I."/>
            <person name="Carrasquinho I."/>
            <person name="Faro C."/>
            <person name="Guimaraes J.B."/>
            <person name="Mendonca D."/>
            <person name="Nobrega F."/>
            <person name="Rodrigues L."/>
            <person name="Saibo N.J.M."/>
            <person name="Varela M.C."/>
            <person name="Egas C."/>
            <person name="Matos J."/>
            <person name="Miguel C.M."/>
            <person name="Oliveira M.M."/>
            <person name="Ricardo C.P."/>
            <person name="Goncalves S."/>
        </authorList>
    </citation>
    <scope>NUCLEOTIDE SEQUENCE [LARGE SCALE GENOMIC DNA]</scope>
    <source>
        <strain evidence="3">cv. HL8</strain>
    </source>
</reference>
<dbReference type="Proteomes" id="UP000237347">
    <property type="component" value="Unassembled WGS sequence"/>
</dbReference>
<evidence type="ECO:0000259" key="1">
    <source>
        <dbReference type="Pfam" id="PF17766"/>
    </source>
</evidence>
<comment type="caution">
    <text evidence="2">The sequence shown here is derived from an EMBL/GenBank/DDBJ whole genome shotgun (WGS) entry which is preliminary data.</text>
</comment>
<dbReference type="GO" id="GO:0006508">
    <property type="term" value="P:proteolysis"/>
    <property type="evidence" value="ECO:0007669"/>
    <property type="project" value="UniProtKB-KW"/>
</dbReference>
<accession>A0AAW0JI15</accession>
<name>A0AAW0JI15_QUESU</name>
<feature type="domain" description="Subtilisin-like protease fibronectin type-III" evidence="1">
    <location>
        <begin position="7"/>
        <end position="67"/>
    </location>
</feature>
<dbReference type="AlphaFoldDB" id="A0AAW0JI15"/>
<protein>
    <submittedName>
        <fullName evidence="2">Subtilisin-like protease sbt4.3</fullName>
    </submittedName>
</protein>
<dbReference type="Gene3D" id="2.60.40.2310">
    <property type="match status" value="1"/>
</dbReference>
<organism evidence="2 3">
    <name type="scientific">Quercus suber</name>
    <name type="common">Cork oak</name>
    <dbReference type="NCBI Taxonomy" id="58331"/>
    <lineage>
        <taxon>Eukaryota</taxon>
        <taxon>Viridiplantae</taxon>
        <taxon>Streptophyta</taxon>
        <taxon>Embryophyta</taxon>
        <taxon>Tracheophyta</taxon>
        <taxon>Spermatophyta</taxon>
        <taxon>Magnoliopsida</taxon>
        <taxon>eudicotyledons</taxon>
        <taxon>Gunneridae</taxon>
        <taxon>Pentapetalae</taxon>
        <taxon>rosids</taxon>
        <taxon>fabids</taxon>
        <taxon>Fagales</taxon>
        <taxon>Fagaceae</taxon>
        <taxon>Quercus</taxon>
    </lineage>
</organism>
<dbReference type="InterPro" id="IPR041469">
    <property type="entry name" value="Subtilisin-like_FN3"/>
</dbReference>